<dbReference type="EMBL" id="CALNXK010000093">
    <property type="protein sequence ID" value="CAH3152321.1"/>
    <property type="molecule type" value="Genomic_DNA"/>
</dbReference>
<organism evidence="2 3">
    <name type="scientific">Porites lobata</name>
    <dbReference type="NCBI Taxonomy" id="104759"/>
    <lineage>
        <taxon>Eukaryota</taxon>
        <taxon>Metazoa</taxon>
        <taxon>Cnidaria</taxon>
        <taxon>Anthozoa</taxon>
        <taxon>Hexacorallia</taxon>
        <taxon>Scleractinia</taxon>
        <taxon>Fungiina</taxon>
        <taxon>Poritidae</taxon>
        <taxon>Porites</taxon>
    </lineage>
</organism>
<feature type="compositionally biased region" description="Basic and acidic residues" evidence="1">
    <location>
        <begin position="79"/>
        <end position="96"/>
    </location>
</feature>
<feature type="non-terminal residue" evidence="2">
    <location>
        <position position="1"/>
    </location>
</feature>
<keyword evidence="3" id="KW-1185">Reference proteome</keyword>
<accession>A0ABN8PWK3</accession>
<evidence type="ECO:0000313" key="3">
    <source>
        <dbReference type="Proteomes" id="UP001159405"/>
    </source>
</evidence>
<gene>
    <name evidence="2" type="ORF">PLOB_00049016</name>
</gene>
<comment type="caution">
    <text evidence="2">The sequence shown here is derived from an EMBL/GenBank/DDBJ whole genome shotgun (WGS) entry which is preliminary data.</text>
</comment>
<feature type="non-terminal residue" evidence="2">
    <location>
        <position position="116"/>
    </location>
</feature>
<evidence type="ECO:0000256" key="1">
    <source>
        <dbReference type="SAM" id="MobiDB-lite"/>
    </source>
</evidence>
<feature type="compositionally biased region" description="Polar residues" evidence="1">
    <location>
        <begin position="97"/>
        <end position="106"/>
    </location>
</feature>
<protein>
    <submittedName>
        <fullName evidence="2">Uncharacterized protein</fullName>
    </submittedName>
</protein>
<dbReference type="Proteomes" id="UP001159405">
    <property type="component" value="Unassembled WGS sequence"/>
</dbReference>
<reference evidence="2 3" key="1">
    <citation type="submission" date="2022-05" db="EMBL/GenBank/DDBJ databases">
        <authorList>
            <consortium name="Genoscope - CEA"/>
            <person name="William W."/>
        </authorList>
    </citation>
    <scope>NUCLEOTIDE SEQUENCE [LARGE SCALE GENOMIC DNA]</scope>
</reference>
<evidence type="ECO:0000313" key="2">
    <source>
        <dbReference type="EMBL" id="CAH3152321.1"/>
    </source>
</evidence>
<proteinExistence type="predicted"/>
<sequence>PSELHKPPTYLVENSFEESLQLEPLFRSFLRSINRSPRAEAQAQALSAIPTPSECSLVSFCISDHESDSEEEIIYENVEPRENCPSRESISEHSIQEPHNSFVDSSLESDRLSLAP</sequence>
<name>A0ABN8PWK3_9CNID</name>
<feature type="region of interest" description="Disordered" evidence="1">
    <location>
        <begin position="79"/>
        <end position="116"/>
    </location>
</feature>